<dbReference type="Proteomes" id="UP000004810">
    <property type="component" value="Unassembled WGS sequence"/>
</dbReference>
<proteinExistence type="predicted"/>
<organism evidence="1 2">
    <name type="scientific">Wuchereria bancrofti</name>
    <dbReference type="NCBI Taxonomy" id="6293"/>
    <lineage>
        <taxon>Eukaryota</taxon>
        <taxon>Metazoa</taxon>
        <taxon>Ecdysozoa</taxon>
        <taxon>Nematoda</taxon>
        <taxon>Chromadorea</taxon>
        <taxon>Rhabditida</taxon>
        <taxon>Spirurina</taxon>
        <taxon>Spiruromorpha</taxon>
        <taxon>Filarioidea</taxon>
        <taxon>Onchocercidae</taxon>
        <taxon>Wuchereria</taxon>
    </lineage>
</organism>
<protein>
    <submittedName>
        <fullName evidence="1">Uncharacterized protein</fullName>
    </submittedName>
</protein>
<evidence type="ECO:0000313" key="1">
    <source>
        <dbReference type="EMBL" id="EJW71320.1"/>
    </source>
</evidence>
<feature type="non-terminal residue" evidence="1">
    <location>
        <position position="1"/>
    </location>
</feature>
<dbReference type="AlphaFoldDB" id="J9ABG4"/>
<name>J9ABG4_WUCBA</name>
<dbReference type="EMBL" id="ADBV01018920">
    <property type="protein sequence ID" value="EJW71320.1"/>
    <property type="molecule type" value="Genomic_DNA"/>
</dbReference>
<gene>
    <name evidence="1" type="ORF">WUBG_17772</name>
</gene>
<comment type="caution">
    <text evidence="1">The sequence shown here is derived from an EMBL/GenBank/DDBJ whole genome shotgun (WGS) entry which is preliminary data.</text>
</comment>
<evidence type="ECO:0000313" key="2">
    <source>
        <dbReference type="Proteomes" id="UP000004810"/>
    </source>
</evidence>
<reference evidence="2" key="1">
    <citation type="submission" date="2012-08" db="EMBL/GenBank/DDBJ databases">
        <title>The Genome Sequence of Wuchereria bancrofti.</title>
        <authorList>
            <person name="Nutman T.B."/>
            <person name="Fink D.L."/>
            <person name="Russ C."/>
            <person name="Young S."/>
            <person name="Zeng Q."/>
            <person name="Koehrsen M."/>
            <person name="Alvarado L."/>
            <person name="Berlin A."/>
            <person name="Chapman S.B."/>
            <person name="Chen Z."/>
            <person name="Freedman E."/>
            <person name="Gellesch M."/>
            <person name="Goldberg J."/>
            <person name="Griggs A."/>
            <person name="Gujja S."/>
            <person name="Heilman E.R."/>
            <person name="Heiman D."/>
            <person name="Hepburn T."/>
            <person name="Howarth C."/>
            <person name="Jen D."/>
            <person name="Larson L."/>
            <person name="Lewis B."/>
            <person name="Mehta T."/>
            <person name="Park D."/>
            <person name="Pearson M."/>
            <person name="Roberts A."/>
            <person name="Saif S."/>
            <person name="Shea T."/>
            <person name="Shenoy N."/>
            <person name="Sisk P."/>
            <person name="Stolte C."/>
            <person name="Sykes S."/>
            <person name="Walk T."/>
            <person name="White J."/>
            <person name="Yandava C."/>
            <person name="Haas B."/>
            <person name="Henn M.R."/>
            <person name="Nusbaum C."/>
            <person name="Birren B."/>
        </authorList>
    </citation>
    <scope>NUCLEOTIDE SEQUENCE [LARGE SCALE GENOMIC DNA]</scope>
    <source>
        <strain evidence="2">NA</strain>
    </source>
</reference>
<accession>J9ABG4</accession>
<sequence length="75" mass="9237">YLKHTEKNRIEFSRDQTNHRCRWFQYEQWSKHLKTKLIFSCQHGRDMKMEVWIELQLSLIFVSSFVMAKLSTTKL</sequence>